<dbReference type="EMBL" id="CAXAMN010008080">
    <property type="protein sequence ID" value="CAK9023891.1"/>
    <property type="molecule type" value="Genomic_DNA"/>
</dbReference>
<evidence type="ECO:0000256" key="2">
    <source>
        <dbReference type="ARBA" id="ARBA00022692"/>
    </source>
</evidence>
<accession>A0ABP0KAQ6</accession>
<evidence type="ECO:0000313" key="7">
    <source>
        <dbReference type="Proteomes" id="UP001642484"/>
    </source>
</evidence>
<dbReference type="Proteomes" id="UP001642484">
    <property type="component" value="Unassembled WGS sequence"/>
</dbReference>
<evidence type="ECO:0000256" key="5">
    <source>
        <dbReference type="SAM" id="MobiDB-lite"/>
    </source>
</evidence>
<sequence>MRQGPLTNSGVACAMAPSRGPCTVEWRAARRAARVAAPAKTPRVALCLLGVPRFFDATAQLFRLNFLDRIEEPWDLFAFATASRRPTKATCPRFHRFLELEDGDKESLPSALLAAAPSKAARLNVGHGRSTPLVAWPEWQELQVFLKSSVAGIVAWGDQPLELMSQVTCEGELLGGCILPLREVLALSSSSTGFHRALPLGAPHERNSPVPSADLSAAPDSEQRNVRPELVVAISAVLEGGDVLIPQQERSAEELRLHTSQVRVTLKSLRVEENLAIADVQRGQRKIAPYVMASCGQQTARTKAAFLTAGRQDREKFVFTKMPKATSDFDCGDLLRGSLDRYKAVPSLEERRMNEPEFGYHMRTENGLQITYSNAQFTFWYQQQEVIEFMVYDDLFFYYPDNLVACGTLDLDDAFSVAFTEQGELLDENAKQPRVRMHVTLAPSIATVRPGASTSETSAADGGTGGSTSSRIAGEIELEIEFMQEPVACPTALESTFRQALSQSKKAEELQRESLQYLAEIITSSTVRPSGLPALEDLFSEQKEARLRDESLAILCCTCAVAAARRMIDHEDWVVVVFENRLENIVQEICEVLLDDGHVLTAELVTCARRAVSYKTIEKAAEAYRRSCRSTSQMEHLLPLGTLLCMLRSTGALLRSSLKRASEAIEPDGSHGSLFFELLERHLVSCGELEVSQPLVVQLGTSSDELGDSPGEVAEYTAAQQKEQLRLGREAMYSNFFPQIDTQRLLDREKEEWQLEVLPGQYPFLVPASVCIGSLCGAIMAFSIVETAVIVHTMDARILCHKDYEHMALMRASCWVMKDSYLDNFMEWVAESPGWFKSIFILSGLMDGKTAFTYMRRRVLKLRELQLESIGEALSPHKVICISGFLRSFADLCQPWVVDPDRPWTSAQVHFLRFETEVLHLLGVQLNDVLARDLKRTEYVARFLVACTNLISFSQRLTEMLLDELGDFLDRAATRAEQVGKLLARQLLEARTNARRRNASFTVSLVGFSTGGVVVESCLKELQEMVKDGDHVASDIVCDAVMLGTPSRALDEDWSKLRQLVSGRFINGFFAQDSFLLSHQFRRGGARLAGCSPLHAPDVENVPMDPFITTHNEYPEQMPLILQRIFQGLRFSWCADAVKWHETNVMGHQYSHILYARWDLQWLIPLPKLTLLSEMDEDAIWLPAVQGQFFTNDRFAVVPRQWLSAYFEGWKLVISGEAENVFESQMSRVGRPNFLSDSTDCEAFLYARLSYMGARAAELPPIFYVQCEPSKDLDTRNLRSLGHFSCTPFSALMEVEVRGFDELSNREIIEALGGAKYSNELAGVMATESLLQGLPTGSDAWEAQGPTLLMHLIKPVVQHLALQEVEPVNLPAWTKQHIANTVFLAQQVEVARAMQKGLCLEVEDWRRTGYMCSRLLEMIMTLAMQRHELFWDAVRVARAAVWAAPLFLEHWIRLGIVLSHPSLDMSKAAGALVRQALVLNPHHNCLLGMAKVLEIPPRSMPGGEDEQRRRLEAALGGSNASRRTLSNSGQAILLSLRMRDQQRRVREQAVTGATTGAQWLQYARLLTRRGWLIAALGVCMHLEASLLSDARPEALRELSTQVLDETRRCHWAAWSRTTDGCFAHQNCKPLGCRFGCL</sequence>
<dbReference type="PANTHER" id="PTHR17920:SF3">
    <property type="entry name" value="TRANSMEMBRANE AND COILED-COIL DOMAIN-CONTAINING PROTEIN 4"/>
    <property type="match status" value="1"/>
</dbReference>
<feature type="compositionally biased region" description="Low complexity" evidence="5">
    <location>
        <begin position="451"/>
        <end position="469"/>
    </location>
</feature>
<evidence type="ECO:0000256" key="3">
    <source>
        <dbReference type="ARBA" id="ARBA00022989"/>
    </source>
</evidence>
<keyword evidence="4" id="KW-0472">Membrane</keyword>
<evidence type="ECO:0000256" key="4">
    <source>
        <dbReference type="ARBA" id="ARBA00023136"/>
    </source>
</evidence>
<dbReference type="InterPro" id="IPR007941">
    <property type="entry name" value="DUF726"/>
</dbReference>
<gene>
    <name evidence="6" type="ORF">CCMP2556_LOCUS15401</name>
</gene>
<dbReference type="PANTHER" id="PTHR17920">
    <property type="entry name" value="TRANSMEMBRANE AND COILED-COIL DOMAIN-CONTAINING PROTEIN 4 TMCO4"/>
    <property type="match status" value="1"/>
</dbReference>
<keyword evidence="3" id="KW-1133">Transmembrane helix</keyword>
<feature type="region of interest" description="Disordered" evidence="5">
    <location>
        <begin position="199"/>
        <end position="222"/>
    </location>
</feature>
<comment type="caution">
    <text evidence="6">The sequence shown here is derived from an EMBL/GenBank/DDBJ whole genome shotgun (WGS) entry which is preliminary data.</text>
</comment>
<keyword evidence="7" id="KW-1185">Reference proteome</keyword>
<keyword evidence="2" id="KW-0812">Transmembrane</keyword>
<evidence type="ECO:0000256" key="1">
    <source>
        <dbReference type="ARBA" id="ARBA00004141"/>
    </source>
</evidence>
<organism evidence="6 7">
    <name type="scientific">Durusdinium trenchii</name>
    <dbReference type="NCBI Taxonomy" id="1381693"/>
    <lineage>
        <taxon>Eukaryota</taxon>
        <taxon>Sar</taxon>
        <taxon>Alveolata</taxon>
        <taxon>Dinophyceae</taxon>
        <taxon>Suessiales</taxon>
        <taxon>Symbiodiniaceae</taxon>
        <taxon>Durusdinium</taxon>
    </lineage>
</organism>
<reference evidence="6 7" key="1">
    <citation type="submission" date="2024-02" db="EMBL/GenBank/DDBJ databases">
        <authorList>
            <person name="Chen Y."/>
            <person name="Shah S."/>
            <person name="Dougan E. K."/>
            <person name="Thang M."/>
            <person name="Chan C."/>
        </authorList>
    </citation>
    <scope>NUCLEOTIDE SEQUENCE [LARGE SCALE GENOMIC DNA]</scope>
</reference>
<comment type="subcellular location">
    <subcellularLocation>
        <location evidence="1">Membrane</location>
        <topology evidence="1">Multi-pass membrane protein</topology>
    </subcellularLocation>
</comment>
<name>A0ABP0KAQ6_9DINO</name>
<feature type="region of interest" description="Disordered" evidence="5">
    <location>
        <begin position="448"/>
        <end position="469"/>
    </location>
</feature>
<dbReference type="Pfam" id="PF05277">
    <property type="entry name" value="DUF726"/>
    <property type="match status" value="1"/>
</dbReference>
<evidence type="ECO:0000313" key="6">
    <source>
        <dbReference type="EMBL" id="CAK9023891.1"/>
    </source>
</evidence>
<proteinExistence type="predicted"/>
<protein>
    <submittedName>
        <fullName evidence="6">Uncharacterized protein</fullName>
    </submittedName>
</protein>